<gene>
    <name evidence="10" type="primary">fadD31</name>
    <name evidence="10" type="ORF">MBOT_08020</name>
</gene>
<evidence type="ECO:0000313" key="11">
    <source>
        <dbReference type="Proteomes" id="UP000465361"/>
    </source>
</evidence>
<keyword evidence="11" id="KW-1185">Reference proteome</keyword>
<name>A0A7I9XV88_9MYCO</name>
<protein>
    <recommendedName>
        <fullName evidence="8">Acyl-AMP synthetase</fullName>
    </recommendedName>
</protein>
<reference evidence="10 11" key="1">
    <citation type="journal article" date="2019" name="Emerg. Microbes Infect.">
        <title>Comprehensive subspecies identification of 175 nontuberculous mycobacteria species based on 7547 genomic profiles.</title>
        <authorList>
            <person name="Matsumoto Y."/>
            <person name="Kinjo T."/>
            <person name="Motooka D."/>
            <person name="Nabeya D."/>
            <person name="Jung N."/>
            <person name="Uechi K."/>
            <person name="Horii T."/>
            <person name="Iida T."/>
            <person name="Fujita J."/>
            <person name="Nakamura S."/>
        </authorList>
    </citation>
    <scope>NUCLEOTIDE SEQUENCE [LARGE SCALE GENOMIC DNA]</scope>
    <source>
        <strain evidence="10 11">JCM 17322</strain>
    </source>
</reference>
<dbReference type="AlphaFoldDB" id="A0A7I9XV88"/>
<dbReference type="Pfam" id="PF00501">
    <property type="entry name" value="AMP-binding"/>
    <property type="match status" value="1"/>
</dbReference>
<dbReference type="GO" id="GO:0005524">
    <property type="term" value="F:ATP binding"/>
    <property type="evidence" value="ECO:0007669"/>
    <property type="project" value="UniProtKB-KW"/>
</dbReference>
<dbReference type="GO" id="GO:0006633">
    <property type="term" value="P:fatty acid biosynthetic process"/>
    <property type="evidence" value="ECO:0007669"/>
    <property type="project" value="TreeGrafter"/>
</dbReference>
<evidence type="ECO:0000256" key="6">
    <source>
        <dbReference type="ARBA" id="ARBA00022840"/>
    </source>
</evidence>
<evidence type="ECO:0000259" key="9">
    <source>
        <dbReference type="Pfam" id="PF00501"/>
    </source>
</evidence>
<dbReference type="PANTHER" id="PTHR22754:SF32">
    <property type="entry name" value="DISCO-INTERACTING PROTEIN 2"/>
    <property type="match status" value="1"/>
</dbReference>
<dbReference type="Gene3D" id="3.40.50.12780">
    <property type="entry name" value="N-terminal domain of ligase-like"/>
    <property type="match status" value="1"/>
</dbReference>
<dbReference type="FunFam" id="3.40.50.12780:FF:000013">
    <property type="entry name" value="Long-chain-fatty-acid--AMP ligase FadD32"/>
    <property type="match status" value="1"/>
</dbReference>
<proteinExistence type="inferred from homology"/>
<comment type="pathway">
    <text evidence="1">Lipid metabolism.</text>
</comment>
<evidence type="ECO:0000256" key="4">
    <source>
        <dbReference type="ARBA" id="ARBA00022741"/>
    </source>
</evidence>
<keyword evidence="7" id="KW-0443">Lipid metabolism</keyword>
<organism evidence="10 11">
    <name type="scientific">Mycobacterium botniense</name>
    <dbReference type="NCBI Taxonomy" id="84962"/>
    <lineage>
        <taxon>Bacteria</taxon>
        <taxon>Bacillati</taxon>
        <taxon>Actinomycetota</taxon>
        <taxon>Actinomycetes</taxon>
        <taxon>Mycobacteriales</taxon>
        <taxon>Mycobacteriaceae</taxon>
        <taxon>Mycobacterium</taxon>
    </lineage>
</organism>
<dbReference type="GO" id="GO:0016874">
    <property type="term" value="F:ligase activity"/>
    <property type="evidence" value="ECO:0007669"/>
    <property type="project" value="UniProtKB-KW"/>
</dbReference>
<evidence type="ECO:0000313" key="10">
    <source>
        <dbReference type="EMBL" id="GFG73437.1"/>
    </source>
</evidence>
<dbReference type="GO" id="GO:0005886">
    <property type="term" value="C:plasma membrane"/>
    <property type="evidence" value="ECO:0007669"/>
    <property type="project" value="TreeGrafter"/>
</dbReference>
<dbReference type="InterPro" id="IPR000873">
    <property type="entry name" value="AMP-dep_synth/lig_dom"/>
</dbReference>
<dbReference type="NCBIfam" id="NF009124">
    <property type="entry name" value="PRK12476.1"/>
    <property type="match status" value="1"/>
</dbReference>
<dbReference type="Proteomes" id="UP000465361">
    <property type="component" value="Unassembled WGS sequence"/>
</dbReference>
<keyword evidence="5" id="KW-0276">Fatty acid metabolism</keyword>
<dbReference type="EMBL" id="BLKW01000002">
    <property type="protein sequence ID" value="GFG73437.1"/>
    <property type="molecule type" value="Genomic_DNA"/>
</dbReference>
<dbReference type="InterPro" id="IPR040097">
    <property type="entry name" value="FAAL/FAAC"/>
</dbReference>
<dbReference type="SUPFAM" id="SSF56801">
    <property type="entry name" value="Acetyl-CoA synthetase-like"/>
    <property type="match status" value="1"/>
</dbReference>
<evidence type="ECO:0000256" key="8">
    <source>
        <dbReference type="ARBA" id="ARBA00084062"/>
    </source>
</evidence>
<comment type="caution">
    <text evidence="10">The sequence shown here is derived from an EMBL/GenBank/DDBJ whole genome shotgun (WGS) entry which is preliminary data.</text>
</comment>
<dbReference type="Gene3D" id="3.30.300.30">
    <property type="match status" value="1"/>
</dbReference>
<evidence type="ECO:0000256" key="1">
    <source>
        <dbReference type="ARBA" id="ARBA00005189"/>
    </source>
</evidence>
<sequence length="645" mass="69669">MPRLYGLTREAGHDLLGYLLEFSHMSTFACDAGGMQNPPRAEDYLDANGRIALPDGVSLITFLNRSITYCGDAVAYRYLDYTHHAEGTGVELTWAEVGTKTRAIAARLQQVTSPGERVAVLAPQGLEYVVGFFAAIMAGNIALPLFAPELPGHAERLNAILQDAQPTVFLTTAAASEAVQACVRMIPHARRPRVIAIDEIPDSVAATFAPVALATDDIAYLQYTSGSTRTPMGVEITHRAAGTNLLQMILSIRLDNTDIHGVSWLPLYHDMGLMMIGFPALYGGHLTFMSPMAFVRRPQRWIHALSAGSRRGRVVSPAPNFAFELVAQRGLPAEGENIDLSNVILINGSEPVKIDSINQFTKAFEAYGLPKTAIKPSYGMAEATLFVSTIDPSAEATAVYLDREHLGAGHAVRVTPDDPNAVAYVSCGRVARCQWAVIVDPQTRAELPDGEIGEIWLHGDNIGRGYWARTEETRETFGNTLQSRLPVGSHAEGAPIDGRWMRTGDLGVYLDGELYITGRIKDLIIIDGRNHYPQDIEATAAAASPAVRSGYIAAFSVPANEIPGTTRHDRAESLVIIAERAPGAGRVDPEPVVQAIRAAVSRRHGLPVADIRLVTAGTVPRTTSGKLARRACRALYLSGQLGTRN</sequence>
<evidence type="ECO:0000256" key="5">
    <source>
        <dbReference type="ARBA" id="ARBA00022832"/>
    </source>
</evidence>
<evidence type="ECO:0000256" key="3">
    <source>
        <dbReference type="ARBA" id="ARBA00022598"/>
    </source>
</evidence>
<feature type="domain" description="AMP-dependent synthetase/ligase" evidence="9">
    <location>
        <begin position="73"/>
        <end position="467"/>
    </location>
</feature>
<evidence type="ECO:0000256" key="2">
    <source>
        <dbReference type="ARBA" id="ARBA00006432"/>
    </source>
</evidence>
<dbReference type="InterPro" id="IPR042099">
    <property type="entry name" value="ANL_N_sf"/>
</dbReference>
<keyword evidence="4" id="KW-0547">Nucleotide-binding</keyword>
<comment type="similarity">
    <text evidence="2">Belongs to the ATP-dependent AMP-binding enzyme family.</text>
</comment>
<evidence type="ECO:0000256" key="7">
    <source>
        <dbReference type="ARBA" id="ARBA00023098"/>
    </source>
</evidence>
<dbReference type="CDD" id="cd05931">
    <property type="entry name" value="FAAL"/>
    <property type="match status" value="1"/>
</dbReference>
<dbReference type="GO" id="GO:0070566">
    <property type="term" value="F:adenylyltransferase activity"/>
    <property type="evidence" value="ECO:0007669"/>
    <property type="project" value="UniProtKB-ARBA"/>
</dbReference>
<keyword evidence="3" id="KW-0436">Ligase</keyword>
<keyword evidence="6" id="KW-0067">ATP-binding</keyword>
<dbReference type="GO" id="GO:0071766">
    <property type="term" value="P:Actinobacterium-type cell wall biogenesis"/>
    <property type="evidence" value="ECO:0007669"/>
    <property type="project" value="UniProtKB-ARBA"/>
</dbReference>
<accession>A0A7I9XV88</accession>
<dbReference type="FunFam" id="3.30.300.30:FF:000029">
    <property type="entry name" value="Fatty-acid-CoA ligase FadD31"/>
    <property type="match status" value="1"/>
</dbReference>
<dbReference type="InterPro" id="IPR045851">
    <property type="entry name" value="AMP-bd_C_sf"/>
</dbReference>
<dbReference type="PANTHER" id="PTHR22754">
    <property type="entry name" value="DISCO-INTERACTING PROTEIN 2 DIP2 -RELATED"/>
    <property type="match status" value="1"/>
</dbReference>